<evidence type="ECO:0000313" key="6">
    <source>
        <dbReference type="EMBL" id="MBB5080955.1"/>
    </source>
</evidence>
<feature type="DNA-binding region" description="OmpR/PhoB-type" evidence="3">
    <location>
        <begin position="1"/>
        <end position="96"/>
    </location>
</feature>
<organism evidence="6 7">
    <name type="scientific">Nonomuraea endophytica</name>
    <dbReference type="NCBI Taxonomy" id="714136"/>
    <lineage>
        <taxon>Bacteria</taxon>
        <taxon>Bacillati</taxon>
        <taxon>Actinomycetota</taxon>
        <taxon>Actinomycetes</taxon>
        <taxon>Streptosporangiales</taxon>
        <taxon>Streptosporangiaceae</taxon>
        <taxon>Nonomuraea</taxon>
    </lineage>
</organism>
<feature type="compositionally biased region" description="Basic and acidic residues" evidence="4">
    <location>
        <begin position="1011"/>
        <end position="1020"/>
    </location>
</feature>
<feature type="region of interest" description="Disordered" evidence="4">
    <location>
        <begin position="1000"/>
        <end position="1020"/>
    </location>
</feature>
<evidence type="ECO:0000256" key="3">
    <source>
        <dbReference type="PROSITE-ProRule" id="PRU01091"/>
    </source>
</evidence>
<dbReference type="GO" id="GO:0000160">
    <property type="term" value="P:phosphorelay signal transduction system"/>
    <property type="evidence" value="ECO:0007669"/>
    <property type="project" value="InterPro"/>
</dbReference>
<dbReference type="SMART" id="SM01043">
    <property type="entry name" value="BTAD"/>
    <property type="match status" value="1"/>
</dbReference>
<comment type="caution">
    <text evidence="6">The sequence shown here is derived from an EMBL/GenBank/DDBJ whole genome shotgun (WGS) entry which is preliminary data.</text>
</comment>
<accession>A0A7W8A7E7</accession>
<gene>
    <name evidence="6" type="ORF">HNR40_006444</name>
</gene>
<sequence length="1020" mass="108955">MRFGVLGVLSVWTDDGRPVRIPELKVRTLLAELLIHDDGPVPADKLADDLWPDRLPADPAASLQVRVSQLRRALEEAEPGGRALVAHQPPGYLLRATSVDSRRFLDLTARARATPAPRTRAELLSDALDLWRGPALADFADAHFARAAIAGLESARLAALEDQAEVRLALGDHAALTTELAALLDRHPLRERLWAAYLLALYRSGRQGDALDHFRRMRALFAAELGVDPGPPLAELHAAMLSQDPSLEVAAETRTRTNLPAPVAGLVGREHMVADIRDLLTRSRLVTLHGVGGVGKTRLVLAVCAPAPAGSAEVWMIELAGAAPGASPEEVAELVAATLGVRDDASAGTAADRVADSLRGRRALLILDNCEHVVEAAAELAELLLSRAPQLTILTTTREPLGLAGETVVPVPPLDGPSAVELFTTRAGLRLTPADAEPVQAVCARLDGIPLALELAATRARTMPVHELAARLDDRFRLLGTGRRGGPARQQTLRATIDWSWHLLGPPEQTVLRRLAVHADGCAPDAAGHVCAGGEVRAEDVPDLLGRLVGRSLVVLSGGRYRLLESVAAYCAERLAEAGESDEVRLRHARWHVDLAERAAPRLHGHDQRAWLKILDAESADIRAALETLVGLGEADLAHRLVGAVAWYWYLRGRLGEARRAVAAALSLDPAREGMVAVWRAALELFAGSAVEEQPEVVSADGEWLLAFAQWGFGDQDVVGRRLGRALAAFLEAGDAWGEAAVLMCRARSGFSGDMAGRRRDAERAHALFRAAGDRWGQLKSTEILGTLAEVVGDYDLAARLHRDALGAAEELGLWTELSFRLSALGRIAMLKGDLAEAGRLHERAGRLADEQANQAAMEFAQVGLGLVARRQGHYDLAEERLRPWAEWWRRLGGTDGLAFVLAERGFAAEQRGNLPAARDLHREGLAVALGTGDARAVALAFEGLAGVHALGGDPRRAAELLGAAAAARESAGAPLPAGERADVDRISAAAQVDDGFAASYSRGHASPRAEVAERELGLS</sequence>
<dbReference type="RefSeq" id="WP_184967857.1">
    <property type="nucleotide sequence ID" value="NZ_JACHIN010000009.1"/>
</dbReference>
<dbReference type="SMART" id="SM00862">
    <property type="entry name" value="Trans_reg_C"/>
    <property type="match status" value="1"/>
</dbReference>
<proteinExistence type="inferred from homology"/>
<dbReference type="SUPFAM" id="SSF48452">
    <property type="entry name" value="TPR-like"/>
    <property type="match status" value="3"/>
</dbReference>
<evidence type="ECO:0000256" key="4">
    <source>
        <dbReference type="SAM" id="MobiDB-lite"/>
    </source>
</evidence>
<dbReference type="Gene3D" id="1.25.40.10">
    <property type="entry name" value="Tetratricopeptide repeat domain"/>
    <property type="match status" value="2"/>
</dbReference>
<name>A0A7W8A7E7_9ACTN</name>
<dbReference type="PANTHER" id="PTHR47691:SF3">
    <property type="entry name" value="HTH-TYPE TRANSCRIPTIONAL REGULATOR RV0890C-RELATED"/>
    <property type="match status" value="1"/>
</dbReference>
<dbReference type="PANTHER" id="PTHR47691">
    <property type="entry name" value="REGULATOR-RELATED"/>
    <property type="match status" value="1"/>
</dbReference>
<reference evidence="6 7" key="1">
    <citation type="submission" date="2020-08" db="EMBL/GenBank/DDBJ databases">
        <title>Genomic Encyclopedia of Type Strains, Phase IV (KMG-IV): sequencing the most valuable type-strain genomes for metagenomic binning, comparative biology and taxonomic classification.</title>
        <authorList>
            <person name="Goeker M."/>
        </authorList>
    </citation>
    <scope>NUCLEOTIDE SEQUENCE [LARGE SCALE GENOMIC DNA]</scope>
    <source>
        <strain evidence="6 7">DSM 45385</strain>
    </source>
</reference>
<dbReference type="InterPro" id="IPR016032">
    <property type="entry name" value="Sig_transdc_resp-reg_C-effctor"/>
</dbReference>
<evidence type="ECO:0000313" key="7">
    <source>
        <dbReference type="Proteomes" id="UP000568380"/>
    </source>
</evidence>
<dbReference type="CDD" id="cd15831">
    <property type="entry name" value="BTAD"/>
    <property type="match status" value="1"/>
</dbReference>
<feature type="domain" description="OmpR/PhoB-type" evidence="5">
    <location>
        <begin position="1"/>
        <end position="96"/>
    </location>
</feature>
<keyword evidence="2 3" id="KW-0238">DNA-binding</keyword>
<dbReference type="SUPFAM" id="SSF46894">
    <property type="entry name" value="C-terminal effector domain of the bipartite response regulators"/>
    <property type="match status" value="1"/>
</dbReference>
<dbReference type="Pfam" id="PF03704">
    <property type="entry name" value="BTAD"/>
    <property type="match status" value="1"/>
</dbReference>
<dbReference type="Gene3D" id="1.10.10.10">
    <property type="entry name" value="Winged helix-like DNA-binding domain superfamily/Winged helix DNA-binding domain"/>
    <property type="match status" value="1"/>
</dbReference>
<dbReference type="InterPro" id="IPR036388">
    <property type="entry name" value="WH-like_DNA-bd_sf"/>
</dbReference>
<comment type="similarity">
    <text evidence="1">Belongs to the AfsR/DnrI/RedD regulatory family.</text>
</comment>
<dbReference type="EMBL" id="JACHIN010000009">
    <property type="protein sequence ID" value="MBB5080955.1"/>
    <property type="molecule type" value="Genomic_DNA"/>
</dbReference>
<dbReference type="AlphaFoldDB" id="A0A7W8A7E7"/>
<evidence type="ECO:0000256" key="1">
    <source>
        <dbReference type="ARBA" id="ARBA00005820"/>
    </source>
</evidence>
<dbReference type="InterPro" id="IPR011990">
    <property type="entry name" value="TPR-like_helical_dom_sf"/>
</dbReference>
<dbReference type="InterPro" id="IPR005158">
    <property type="entry name" value="BTAD"/>
</dbReference>
<protein>
    <submittedName>
        <fullName evidence="6">Putative ATPase/DNA-binding SARP family transcriptional activator</fullName>
    </submittedName>
</protein>
<dbReference type="GO" id="GO:0006355">
    <property type="term" value="P:regulation of DNA-templated transcription"/>
    <property type="evidence" value="ECO:0007669"/>
    <property type="project" value="InterPro"/>
</dbReference>
<evidence type="ECO:0000256" key="2">
    <source>
        <dbReference type="ARBA" id="ARBA00023125"/>
    </source>
</evidence>
<dbReference type="InterPro" id="IPR001867">
    <property type="entry name" value="OmpR/PhoB-type_DNA-bd"/>
</dbReference>
<dbReference type="InterPro" id="IPR027417">
    <property type="entry name" value="P-loop_NTPase"/>
</dbReference>
<dbReference type="GO" id="GO:0003677">
    <property type="term" value="F:DNA binding"/>
    <property type="evidence" value="ECO:0007669"/>
    <property type="project" value="UniProtKB-UniRule"/>
</dbReference>
<dbReference type="PROSITE" id="PS51755">
    <property type="entry name" value="OMPR_PHOB"/>
    <property type="match status" value="1"/>
</dbReference>
<dbReference type="Proteomes" id="UP000568380">
    <property type="component" value="Unassembled WGS sequence"/>
</dbReference>
<keyword evidence="7" id="KW-1185">Reference proteome</keyword>
<dbReference type="PRINTS" id="PR00364">
    <property type="entry name" value="DISEASERSIST"/>
</dbReference>
<evidence type="ECO:0000259" key="5">
    <source>
        <dbReference type="PROSITE" id="PS51755"/>
    </source>
</evidence>
<dbReference type="SUPFAM" id="SSF52540">
    <property type="entry name" value="P-loop containing nucleoside triphosphate hydrolases"/>
    <property type="match status" value="1"/>
</dbReference>